<evidence type="ECO:0000313" key="4">
    <source>
        <dbReference type="EMBL" id="ODQ76854.1"/>
    </source>
</evidence>
<dbReference type="GO" id="GO:0016020">
    <property type="term" value="C:membrane"/>
    <property type="evidence" value="ECO:0007669"/>
    <property type="project" value="UniProtKB-SubCell"/>
</dbReference>
<dbReference type="EMBL" id="KV454289">
    <property type="protein sequence ID" value="ODQ76854.1"/>
    <property type="molecule type" value="Genomic_DNA"/>
</dbReference>
<protein>
    <recommendedName>
        <fullName evidence="3">ABC transporter TMD0 domain-containing protein</fullName>
    </recommendedName>
</protein>
<comment type="subcellular location">
    <subcellularLocation>
        <location evidence="1">Membrane</location>
        <topology evidence="1">Multi-pass membrane protein</topology>
    </subcellularLocation>
</comment>
<sequence>MLLCADPESWGPMSPVYYNFTPCFADVVPLILGLGLLVLSPIELRRLSKSPAALAPTKSWF</sequence>
<evidence type="ECO:0000256" key="1">
    <source>
        <dbReference type="ARBA" id="ARBA00004141"/>
    </source>
</evidence>
<evidence type="ECO:0000313" key="5">
    <source>
        <dbReference type="Proteomes" id="UP000094385"/>
    </source>
</evidence>
<dbReference type="Proteomes" id="UP000094385">
    <property type="component" value="Unassembled WGS sequence"/>
</dbReference>
<name>A0A1E3QHC7_LIPST</name>
<keyword evidence="2" id="KW-0472">Membrane</keyword>
<keyword evidence="2" id="KW-1133">Transmembrane helix</keyword>
<gene>
    <name evidence="4" type="ORF">LIPSTDRAFT_67857</name>
</gene>
<evidence type="ECO:0000256" key="2">
    <source>
        <dbReference type="SAM" id="Phobius"/>
    </source>
</evidence>
<keyword evidence="2" id="KW-0812">Transmembrane</keyword>
<reference evidence="4 5" key="1">
    <citation type="journal article" date="2016" name="Proc. Natl. Acad. Sci. U.S.A.">
        <title>Comparative genomics of biotechnologically important yeasts.</title>
        <authorList>
            <person name="Riley R."/>
            <person name="Haridas S."/>
            <person name="Wolfe K.H."/>
            <person name="Lopes M.R."/>
            <person name="Hittinger C.T."/>
            <person name="Goeker M."/>
            <person name="Salamov A.A."/>
            <person name="Wisecaver J.H."/>
            <person name="Long T.M."/>
            <person name="Calvey C.H."/>
            <person name="Aerts A.L."/>
            <person name="Barry K.W."/>
            <person name="Choi C."/>
            <person name="Clum A."/>
            <person name="Coughlan A.Y."/>
            <person name="Deshpande S."/>
            <person name="Douglass A.P."/>
            <person name="Hanson S.J."/>
            <person name="Klenk H.-P."/>
            <person name="LaButti K.M."/>
            <person name="Lapidus A."/>
            <person name="Lindquist E.A."/>
            <person name="Lipzen A.M."/>
            <person name="Meier-Kolthoff J.P."/>
            <person name="Ohm R.A."/>
            <person name="Otillar R.P."/>
            <person name="Pangilinan J.L."/>
            <person name="Peng Y."/>
            <person name="Rokas A."/>
            <person name="Rosa C.A."/>
            <person name="Scheuner C."/>
            <person name="Sibirny A.A."/>
            <person name="Slot J.C."/>
            <person name="Stielow J.B."/>
            <person name="Sun H."/>
            <person name="Kurtzman C.P."/>
            <person name="Blackwell M."/>
            <person name="Grigoriev I.V."/>
            <person name="Jeffries T.W."/>
        </authorList>
    </citation>
    <scope>NUCLEOTIDE SEQUENCE [LARGE SCALE GENOMIC DNA]</scope>
    <source>
        <strain evidence="4 5">NRRL Y-11557</strain>
    </source>
</reference>
<dbReference type="Pfam" id="PF24357">
    <property type="entry name" value="TMD0_ABC"/>
    <property type="match status" value="1"/>
</dbReference>
<feature type="domain" description="ABC transporter TMD0" evidence="3">
    <location>
        <begin position="3"/>
        <end position="60"/>
    </location>
</feature>
<keyword evidence="5" id="KW-1185">Reference proteome</keyword>
<organism evidence="4 5">
    <name type="scientific">Lipomyces starkeyi NRRL Y-11557</name>
    <dbReference type="NCBI Taxonomy" id="675824"/>
    <lineage>
        <taxon>Eukaryota</taxon>
        <taxon>Fungi</taxon>
        <taxon>Dikarya</taxon>
        <taxon>Ascomycota</taxon>
        <taxon>Saccharomycotina</taxon>
        <taxon>Lipomycetes</taxon>
        <taxon>Lipomycetales</taxon>
        <taxon>Lipomycetaceae</taxon>
        <taxon>Lipomyces</taxon>
    </lineage>
</organism>
<accession>A0A1E3QHC7</accession>
<dbReference type="AlphaFoldDB" id="A0A1E3QHC7"/>
<dbReference type="InterPro" id="IPR056227">
    <property type="entry name" value="TMD0_ABC"/>
</dbReference>
<evidence type="ECO:0000259" key="3">
    <source>
        <dbReference type="Pfam" id="PF24357"/>
    </source>
</evidence>
<feature type="transmembrane region" description="Helical" evidence="2">
    <location>
        <begin position="16"/>
        <end position="39"/>
    </location>
</feature>
<proteinExistence type="predicted"/>